<evidence type="ECO:0000313" key="1">
    <source>
        <dbReference type="EMBL" id="JAH19900.1"/>
    </source>
</evidence>
<sequence>MANLLQIKMWVYSGSQSFPAFLSRLMA</sequence>
<name>A0A0E9QUG9_ANGAN</name>
<protein>
    <submittedName>
        <fullName evidence="1">Uncharacterized protein</fullName>
    </submittedName>
</protein>
<reference evidence="1" key="1">
    <citation type="submission" date="2014-11" db="EMBL/GenBank/DDBJ databases">
        <authorList>
            <person name="Amaro Gonzalez C."/>
        </authorList>
    </citation>
    <scope>NUCLEOTIDE SEQUENCE</scope>
</reference>
<organism evidence="1">
    <name type="scientific">Anguilla anguilla</name>
    <name type="common">European freshwater eel</name>
    <name type="synonym">Muraena anguilla</name>
    <dbReference type="NCBI Taxonomy" id="7936"/>
    <lineage>
        <taxon>Eukaryota</taxon>
        <taxon>Metazoa</taxon>
        <taxon>Chordata</taxon>
        <taxon>Craniata</taxon>
        <taxon>Vertebrata</taxon>
        <taxon>Euteleostomi</taxon>
        <taxon>Actinopterygii</taxon>
        <taxon>Neopterygii</taxon>
        <taxon>Teleostei</taxon>
        <taxon>Anguilliformes</taxon>
        <taxon>Anguillidae</taxon>
        <taxon>Anguilla</taxon>
    </lineage>
</organism>
<dbReference type="AlphaFoldDB" id="A0A0E9QUG9"/>
<accession>A0A0E9QUG9</accession>
<dbReference type="EMBL" id="GBXM01088677">
    <property type="protein sequence ID" value="JAH19900.1"/>
    <property type="molecule type" value="Transcribed_RNA"/>
</dbReference>
<proteinExistence type="predicted"/>
<reference evidence="1" key="2">
    <citation type="journal article" date="2015" name="Fish Shellfish Immunol.">
        <title>Early steps in the European eel (Anguilla anguilla)-Vibrio vulnificus interaction in the gills: Role of the RtxA13 toxin.</title>
        <authorList>
            <person name="Callol A."/>
            <person name="Pajuelo D."/>
            <person name="Ebbesson L."/>
            <person name="Teles M."/>
            <person name="MacKenzie S."/>
            <person name="Amaro C."/>
        </authorList>
    </citation>
    <scope>NUCLEOTIDE SEQUENCE</scope>
</reference>